<comment type="caution">
    <text evidence="1">The sequence shown here is derived from an EMBL/GenBank/DDBJ whole genome shotgun (WGS) entry which is preliminary data.</text>
</comment>
<protein>
    <recommendedName>
        <fullName evidence="3">ImmA/IrrE family metallo-endopeptidase</fullName>
    </recommendedName>
</protein>
<evidence type="ECO:0000313" key="1">
    <source>
        <dbReference type="EMBL" id="MDR9851376.1"/>
    </source>
</evidence>
<evidence type="ECO:0008006" key="3">
    <source>
        <dbReference type="Google" id="ProtNLM"/>
    </source>
</evidence>
<name>A0ABU2ET91_9BURK</name>
<gene>
    <name evidence="1" type="ORF">RI048_24335</name>
</gene>
<evidence type="ECO:0000313" key="2">
    <source>
        <dbReference type="Proteomes" id="UP001246576"/>
    </source>
</evidence>
<dbReference type="EMBL" id="JAVLSJ010000017">
    <property type="protein sequence ID" value="MDR9851376.1"/>
    <property type="molecule type" value="Genomic_DNA"/>
</dbReference>
<reference evidence="1" key="1">
    <citation type="submission" date="2023-09" db="EMBL/GenBank/DDBJ databases">
        <title>Description of first Herbaspirillum huttiense subsp. nephrolepsisexaltata and Herbaspirillum huttiense subsp. lycopersicon.</title>
        <authorList>
            <person name="Poudel M."/>
            <person name="Sharma A."/>
            <person name="Goss E."/>
            <person name="Tapia J.H."/>
            <person name="Harmon C.M."/>
            <person name="Jones J.B."/>
        </authorList>
    </citation>
    <scope>NUCLEOTIDE SEQUENCE</scope>
    <source>
        <strain evidence="1">SE1</strain>
    </source>
</reference>
<proteinExistence type="predicted"/>
<keyword evidence="2" id="KW-1185">Reference proteome</keyword>
<dbReference type="Proteomes" id="UP001246576">
    <property type="component" value="Unassembled WGS sequence"/>
</dbReference>
<dbReference type="Gene3D" id="1.10.10.2910">
    <property type="match status" value="1"/>
</dbReference>
<organism evidence="1 2">
    <name type="scientific">Herbaspirillum huttiense subsp. lycopersici</name>
    <dbReference type="NCBI Taxonomy" id="3074428"/>
    <lineage>
        <taxon>Bacteria</taxon>
        <taxon>Pseudomonadati</taxon>
        <taxon>Pseudomonadota</taxon>
        <taxon>Betaproteobacteria</taxon>
        <taxon>Burkholderiales</taxon>
        <taxon>Oxalobacteraceae</taxon>
        <taxon>Herbaspirillum</taxon>
    </lineage>
</organism>
<dbReference type="RefSeq" id="WP_310841452.1">
    <property type="nucleotide sequence ID" value="NZ_JAVLSJ010000017.1"/>
</dbReference>
<sequence>MSVQNAKIIYDQLKEFGLTRAQVRKLLPAWWVPEAEKHADGIAELCALIGRRLSLDTAALMNGQVKRKAAASLAYKHRVDATPQSLQGATSIALSLAAAVAEAITTPYTPIPNSPEVFAEQVRKAGGGLVGLRSLIATCWTMGIPVVPMPNLPVGLRKMDGAVINVNNRPVILISKKKSSQAWLAFIVAHEIGHIGRGHLDKNGSIIDVSLQEQATYETDADGDQQEREADDYALGLLGGKALENVVATWSTRATPAEIALNARKSHQAFGVETGHLVLRYAFKTKRWPEAVSALKYLQEDADAEVVMRDALLRNLDLDLIADDLRDLVLQVTGIEESTVD</sequence>
<accession>A0ABU2ET91</accession>